<dbReference type="InterPro" id="IPR036291">
    <property type="entry name" value="NAD(P)-bd_dom_sf"/>
</dbReference>
<dbReference type="InterPro" id="IPR050463">
    <property type="entry name" value="Gfo/Idh/MocA_oxidrdct_glycsds"/>
</dbReference>
<reference evidence="4 5" key="1">
    <citation type="submission" date="2020-08" db="EMBL/GenBank/DDBJ databases">
        <title>Draft genome sequencing of an Anaerocolumna strain isolated from anoxic soil subjected to BSD treatment.</title>
        <authorList>
            <person name="Uek A."/>
            <person name="Tonouchi A."/>
        </authorList>
    </citation>
    <scope>NUCLEOTIDE SEQUENCE [LARGE SCALE GENOMIC DNA]</scope>
    <source>
        <strain evidence="4 5">CTTW</strain>
    </source>
</reference>
<feature type="domain" description="GFO/IDH/MocA-like oxidoreductase" evidence="3">
    <location>
        <begin position="136"/>
        <end position="268"/>
    </location>
</feature>
<keyword evidence="1" id="KW-0560">Oxidoreductase</keyword>
<dbReference type="SUPFAM" id="SSF51735">
    <property type="entry name" value="NAD(P)-binding Rossmann-fold domains"/>
    <property type="match status" value="1"/>
</dbReference>
<protein>
    <submittedName>
        <fullName evidence="4">Gfo/Idh/MocA family oxidoreductase</fullName>
    </submittedName>
</protein>
<sequence>MYNLVKVGIIGMGGIAESYIRNLIQMENVEIVSAADICFQKAKNLVNKYNLNYVKLYEDYKKMIDEVKIDLVCICTYNTQHAECAIYALNKKLNVLLEKPMCVTTNEAIDIIKAEKKSGKLFAVGMQPRFDENMKMIKKVIESGELGKVYYIQTGGGCRRDIPNGTFIDKKTAGIGVTGDLGCYPLDMVLHAINYPKPLTVSGFKSSYFGTNKIYNNLNDALRFNVEDFSAAFIRLEGDIVIDFRISWAMHMDSMGDTIILGTKGGLRIPSTKCWNGSISGPLKIYKDKEGQQIEVEVPMCVKDNVRLSYKKIKAVVEAIRNSDSSPIPSYEMLYNQVIIDNIIKSAEQGSEVKIDFSEINELVNS</sequence>
<gene>
    <name evidence="4" type="ORF">bsdcttw_45210</name>
</gene>
<dbReference type="GO" id="GO:0016491">
    <property type="term" value="F:oxidoreductase activity"/>
    <property type="evidence" value="ECO:0007669"/>
    <property type="project" value="UniProtKB-KW"/>
</dbReference>
<evidence type="ECO:0000313" key="5">
    <source>
        <dbReference type="Proteomes" id="UP000515703"/>
    </source>
</evidence>
<evidence type="ECO:0000256" key="1">
    <source>
        <dbReference type="ARBA" id="ARBA00023002"/>
    </source>
</evidence>
<dbReference type="SUPFAM" id="SSF55347">
    <property type="entry name" value="Glyceraldehyde-3-phosphate dehydrogenase-like, C-terminal domain"/>
    <property type="match status" value="1"/>
</dbReference>
<dbReference type="KEGG" id="acht:bsdcttw_45210"/>
<dbReference type="GO" id="GO:0000166">
    <property type="term" value="F:nucleotide binding"/>
    <property type="evidence" value="ECO:0007669"/>
    <property type="project" value="InterPro"/>
</dbReference>
<dbReference type="AlphaFoldDB" id="A0A7M3SA63"/>
<dbReference type="Pfam" id="PF01408">
    <property type="entry name" value="GFO_IDH_MocA"/>
    <property type="match status" value="1"/>
</dbReference>
<evidence type="ECO:0000313" key="4">
    <source>
        <dbReference type="EMBL" id="BCK01481.1"/>
    </source>
</evidence>
<dbReference type="EMBL" id="AP023368">
    <property type="protein sequence ID" value="BCK01481.1"/>
    <property type="molecule type" value="Genomic_DNA"/>
</dbReference>
<reference evidence="4 5" key="2">
    <citation type="submission" date="2020-08" db="EMBL/GenBank/DDBJ databases">
        <authorList>
            <person name="Ueki A."/>
            <person name="Tonouchi A."/>
        </authorList>
    </citation>
    <scope>NUCLEOTIDE SEQUENCE [LARGE SCALE GENOMIC DNA]</scope>
    <source>
        <strain evidence="4 5">CTTW</strain>
    </source>
</reference>
<dbReference type="InterPro" id="IPR055170">
    <property type="entry name" value="GFO_IDH_MocA-like_dom"/>
</dbReference>
<dbReference type="PANTHER" id="PTHR43818">
    <property type="entry name" value="BCDNA.GH03377"/>
    <property type="match status" value="1"/>
</dbReference>
<dbReference type="Gene3D" id="3.40.50.720">
    <property type="entry name" value="NAD(P)-binding Rossmann-like Domain"/>
    <property type="match status" value="1"/>
</dbReference>
<dbReference type="Gene3D" id="3.30.360.10">
    <property type="entry name" value="Dihydrodipicolinate Reductase, domain 2"/>
    <property type="match status" value="1"/>
</dbReference>
<dbReference type="InterPro" id="IPR000683">
    <property type="entry name" value="Gfo/Idh/MocA-like_OxRdtase_N"/>
</dbReference>
<evidence type="ECO:0000259" key="2">
    <source>
        <dbReference type="Pfam" id="PF01408"/>
    </source>
</evidence>
<accession>A0A7M3SA63</accession>
<dbReference type="Pfam" id="PF22725">
    <property type="entry name" value="GFO_IDH_MocA_C3"/>
    <property type="match status" value="1"/>
</dbReference>
<dbReference type="RefSeq" id="WP_185257039.1">
    <property type="nucleotide sequence ID" value="NZ_AP023368.1"/>
</dbReference>
<dbReference type="Proteomes" id="UP000515703">
    <property type="component" value="Chromosome"/>
</dbReference>
<name>A0A7M3SA63_9FIRM</name>
<keyword evidence="5" id="KW-1185">Reference proteome</keyword>
<proteinExistence type="predicted"/>
<feature type="domain" description="Gfo/Idh/MocA-like oxidoreductase N-terminal" evidence="2">
    <location>
        <begin position="5"/>
        <end position="125"/>
    </location>
</feature>
<organism evidence="4 5">
    <name type="scientific">Anaerocolumna chitinilytica</name>
    <dbReference type="NCBI Taxonomy" id="1727145"/>
    <lineage>
        <taxon>Bacteria</taxon>
        <taxon>Bacillati</taxon>
        <taxon>Bacillota</taxon>
        <taxon>Clostridia</taxon>
        <taxon>Lachnospirales</taxon>
        <taxon>Lachnospiraceae</taxon>
        <taxon>Anaerocolumna</taxon>
    </lineage>
</organism>
<evidence type="ECO:0000259" key="3">
    <source>
        <dbReference type="Pfam" id="PF22725"/>
    </source>
</evidence>
<dbReference type="PANTHER" id="PTHR43818:SF11">
    <property type="entry name" value="BCDNA.GH03377"/>
    <property type="match status" value="1"/>
</dbReference>